<dbReference type="GO" id="GO:0006508">
    <property type="term" value="P:proteolysis"/>
    <property type="evidence" value="ECO:0007669"/>
    <property type="project" value="UniProtKB-KW"/>
</dbReference>
<dbReference type="Pfam" id="PF14559">
    <property type="entry name" value="TPR_19"/>
    <property type="match status" value="1"/>
</dbReference>
<dbReference type="OrthoDB" id="5406098at2"/>
<dbReference type="AlphaFoldDB" id="A0A378KXE0"/>
<dbReference type="GO" id="GO:0008233">
    <property type="term" value="F:peptidase activity"/>
    <property type="evidence" value="ECO:0007669"/>
    <property type="project" value="UniProtKB-KW"/>
</dbReference>
<evidence type="ECO:0000313" key="5">
    <source>
        <dbReference type="Proteomes" id="UP000254230"/>
    </source>
</evidence>
<keyword evidence="1" id="KW-0472">Membrane</keyword>
<sequence>MSLLNNLLKDLSKQKPLKNPIPLLHAVPGNGITQFMWRLIAGGIIFIIVCIALILMNKVSDSLSKLQVPLQDESAIIVADSVLRAAPLEPLKPISYIPALPPVQALESKLPPAPQLTSEENEIPDWVDTQEDLELKAAVTSESTTINKVYAPQTLSEWHDAQMNKALQSIEEGRDDRAIEYLQEILDKIPNAVNASENLASLYLTYGDFDLATAVVDEGLKHTPSDIPLISIKARLILERGKAAEAVKYLSNYHPPIETYPDFYGTLAAALQGEGKIVESGGLFKSLIQIDPTNGQYWLGYAISLEYAHDLNQAKEAYLRASQSPDSETLVRAYAENRLKKIQG</sequence>
<evidence type="ECO:0000313" key="3">
    <source>
        <dbReference type="EMBL" id="STY18028.1"/>
    </source>
</evidence>
<dbReference type="SUPFAM" id="SSF48452">
    <property type="entry name" value="TPR-like"/>
    <property type="match status" value="1"/>
</dbReference>
<reference evidence="2 4" key="1">
    <citation type="submission" date="2015-11" db="EMBL/GenBank/DDBJ databases">
        <title>Genomic analysis of 38 Legionella species identifies large and diverse effector repertoires.</title>
        <authorList>
            <person name="Burstein D."/>
            <person name="Amaro F."/>
            <person name="Zusman T."/>
            <person name="Lifshitz Z."/>
            <person name="Cohen O."/>
            <person name="Gilbert J.A."/>
            <person name="Pupko T."/>
            <person name="Shuman H.A."/>
            <person name="Segal G."/>
        </authorList>
    </citation>
    <scope>NUCLEOTIDE SEQUENCE [LARGE SCALE GENOMIC DNA]</scope>
    <source>
        <strain evidence="2 4">ATCC 49507</strain>
    </source>
</reference>
<dbReference type="Gene3D" id="1.25.40.10">
    <property type="entry name" value="Tetratricopeptide repeat domain"/>
    <property type="match status" value="1"/>
</dbReference>
<keyword evidence="1" id="KW-0812">Transmembrane</keyword>
<evidence type="ECO:0000313" key="2">
    <source>
        <dbReference type="EMBL" id="KTD50727.1"/>
    </source>
</evidence>
<dbReference type="Proteomes" id="UP000254230">
    <property type="component" value="Unassembled WGS sequence"/>
</dbReference>
<dbReference type="EMBL" id="UGOW01000001">
    <property type="protein sequence ID" value="STY18028.1"/>
    <property type="molecule type" value="Genomic_DNA"/>
</dbReference>
<keyword evidence="4" id="KW-1185">Reference proteome</keyword>
<dbReference type="Proteomes" id="UP000054639">
    <property type="component" value="Unassembled WGS sequence"/>
</dbReference>
<dbReference type="EMBL" id="LNYR01000012">
    <property type="protein sequence ID" value="KTD50727.1"/>
    <property type="molecule type" value="Genomic_DNA"/>
</dbReference>
<reference evidence="3 5" key="2">
    <citation type="submission" date="2018-06" db="EMBL/GenBank/DDBJ databases">
        <authorList>
            <consortium name="Pathogen Informatics"/>
            <person name="Doyle S."/>
        </authorList>
    </citation>
    <scope>NUCLEOTIDE SEQUENCE [LARGE SCALE GENOMIC DNA]</scope>
    <source>
        <strain evidence="3 5">NCTC12376</strain>
    </source>
</reference>
<feature type="transmembrane region" description="Helical" evidence="1">
    <location>
        <begin position="35"/>
        <end position="56"/>
    </location>
</feature>
<keyword evidence="3" id="KW-0378">Hydrolase</keyword>
<organism evidence="3 5">
    <name type="scientific">Legionella quateirensis</name>
    <dbReference type="NCBI Taxonomy" id="45072"/>
    <lineage>
        <taxon>Bacteria</taxon>
        <taxon>Pseudomonadati</taxon>
        <taxon>Pseudomonadota</taxon>
        <taxon>Gammaproteobacteria</taxon>
        <taxon>Legionellales</taxon>
        <taxon>Legionellaceae</taxon>
        <taxon>Legionella</taxon>
    </lineage>
</organism>
<keyword evidence="3" id="KW-0645">Protease</keyword>
<dbReference type="RefSeq" id="WP_058473156.1">
    <property type="nucleotide sequence ID" value="NZ_CAAAIL010000004.1"/>
</dbReference>
<dbReference type="STRING" id="45072.Lqua_0954"/>
<accession>A0A378KXE0</accession>
<evidence type="ECO:0000313" key="4">
    <source>
        <dbReference type="Proteomes" id="UP000054639"/>
    </source>
</evidence>
<gene>
    <name evidence="2" type="ORF">Lqua_0954</name>
    <name evidence="3" type="ORF">NCTC12376_01843</name>
</gene>
<evidence type="ECO:0000256" key="1">
    <source>
        <dbReference type="SAM" id="Phobius"/>
    </source>
</evidence>
<protein>
    <submittedName>
        <fullName evidence="2">Tetratricopeptide repeat protein</fullName>
    </submittedName>
    <submittedName>
        <fullName evidence="3">Zn-dependent protease, contains TPR repeats</fullName>
    </submittedName>
</protein>
<name>A0A378KXE0_9GAMM</name>
<proteinExistence type="predicted"/>
<keyword evidence="1" id="KW-1133">Transmembrane helix</keyword>
<dbReference type="InterPro" id="IPR011990">
    <property type="entry name" value="TPR-like_helical_dom_sf"/>
</dbReference>